<dbReference type="Gene3D" id="3.10.105.10">
    <property type="entry name" value="Dipeptide-binding Protein, Domain 3"/>
    <property type="match status" value="1"/>
</dbReference>
<accession>A0A094SSD6</accession>
<dbReference type="InterPro" id="IPR039424">
    <property type="entry name" value="SBP_5"/>
</dbReference>
<dbReference type="PANTHER" id="PTHR30290">
    <property type="entry name" value="PERIPLASMIC BINDING COMPONENT OF ABC TRANSPORTER"/>
    <property type="match status" value="1"/>
</dbReference>
<gene>
    <name evidence="3" type="ORF">GM51_0755</name>
</gene>
<feature type="domain" description="Solute-binding protein family 5" evidence="2">
    <location>
        <begin position="90"/>
        <end position="448"/>
    </location>
</feature>
<evidence type="ECO:0000313" key="3">
    <source>
        <dbReference type="EMBL" id="KGA21713.1"/>
    </source>
</evidence>
<dbReference type="GO" id="GO:0043190">
    <property type="term" value="C:ATP-binding cassette (ABC) transporter complex"/>
    <property type="evidence" value="ECO:0007669"/>
    <property type="project" value="InterPro"/>
</dbReference>
<protein>
    <recommendedName>
        <fullName evidence="2">Solute-binding protein family 5 domain-containing protein</fullName>
    </recommendedName>
</protein>
<dbReference type="AlphaFoldDB" id="A0A094SSD6"/>
<dbReference type="PANTHER" id="PTHR30290:SF38">
    <property type="entry name" value="D,D-DIPEPTIDE-BINDING PERIPLASMIC PROTEIN DDPA-RELATED"/>
    <property type="match status" value="1"/>
</dbReference>
<dbReference type="Pfam" id="PF00496">
    <property type="entry name" value="SBP_bac_5"/>
    <property type="match status" value="1"/>
</dbReference>
<dbReference type="Gene3D" id="3.40.190.10">
    <property type="entry name" value="Periplasmic binding protein-like II"/>
    <property type="match status" value="1"/>
</dbReference>
<dbReference type="SUPFAM" id="SSF53850">
    <property type="entry name" value="Periplasmic binding protein-like II"/>
    <property type="match status" value="1"/>
</dbReference>
<dbReference type="InterPro" id="IPR000914">
    <property type="entry name" value="SBP_5_dom"/>
</dbReference>
<comment type="caution">
    <text evidence="3">The sequence shown here is derived from an EMBL/GenBank/DDBJ whole genome shotgun (WGS) entry which is preliminary data.</text>
</comment>
<evidence type="ECO:0000259" key="2">
    <source>
        <dbReference type="Pfam" id="PF00496"/>
    </source>
</evidence>
<reference evidence="3" key="1">
    <citation type="submission" date="2014-06" db="EMBL/GenBank/DDBJ databases">
        <title>Key roles for freshwater Actinobacteria revealed by deep metagenomic sequencing.</title>
        <authorList>
            <person name="Ghai R."/>
            <person name="Mizuno C.M."/>
            <person name="Picazo A."/>
            <person name="Camacho A."/>
            <person name="Rodriguez-Valera F."/>
        </authorList>
    </citation>
    <scope>NUCLEOTIDE SEQUENCE</scope>
</reference>
<dbReference type="GO" id="GO:0015833">
    <property type="term" value="P:peptide transport"/>
    <property type="evidence" value="ECO:0007669"/>
    <property type="project" value="TreeGrafter"/>
</dbReference>
<evidence type="ECO:0000256" key="1">
    <source>
        <dbReference type="ARBA" id="ARBA00022729"/>
    </source>
</evidence>
<name>A0A094SSD6_9ZZZZ</name>
<dbReference type="CDD" id="cd00995">
    <property type="entry name" value="PBP2_NikA_DppA_OppA_like"/>
    <property type="match status" value="1"/>
</dbReference>
<dbReference type="GO" id="GO:0042597">
    <property type="term" value="C:periplasmic space"/>
    <property type="evidence" value="ECO:0007669"/>
    <property type="project" value="UniProtKB-ARBA"/>
</dbReference>
<keyword evidence="1" id="KW-0732">Signal</keyword>
<sequence>MNQMSVANRSRRARRWGVAVAAVLVGTMVSSSATQAANSTPSKSKYGGEVVQAIDGTIAGFCFSNALPGGPLGTSRTIYESLVERAANGKFIPHLASKFAMSADAKEWTISLRPGIKYSNGEEFNAANVKLNLDFGRSGFGTLNGAPFATGSAAGYPSTGVGVNANIVSVDVVDNLTVKVTLERGDTEFLGLMYRAGRYVMRANAQIADSKTCSSNPIGTGPFMKLSYSADELVVVKNPNYWRKDASGGKLPYLDKITFINIKEASSRAAAVRSGAVDAAFFTTGDATFILDLAKRKSVVKQYVASKTAWGQWMPNVGKAGSPFKFKNCRLAAAHAMDWNAYNKVRLKGLGSYSGSVVGKTSIMFTTQGTPKYNVALAKDYVAKCNTDLGTAAPFKLTLYADTSSQSQKNVKFIGDMLVKAGIQLNPTNIEESAVLVSKIYRGGGNLFDFAEGTPAEGDAIGYVVPFFVSKAFPSDSKNPMAATPYGKGYNTVIALGGHGDTTMDNLFYAAMADTNKATAKAKWVAATKYLQENGLAIPAVHGGFWMFTNNSSKLLGVGALKNPDGSKPSAMETKGFEWTGIYKG</sequence>
<dbReference type="EMBL" id="JNSL01000002">
    <property type="protein sequence ID" value="KGA21713.1"/>
    <property type="molecule type" value="Genomic_DNA"/>
</dbReference>
<dbReference type="GO" id="GO:1904680">
    <property type="term" value="F:peptide transmembrane transporter activity"/>
    <property type="evidence" value="ECO:0007669"/>
    <property type="project" value="TreeGrafter"/>
</dbReference>
<proteinExistence type="predicted"/>
<organism evidence="3">
    <name type="scientific">freshwater metagenome</name>
    <dbReference type="NCBI Taxonomy" id="449393"/>
    <lineage>
        <taxon>unclassified sequences</taxon>
        <taxon>metagenomes</taxon>
        <taxon>ecological metagenomes</taxon>
    </lineage>
</organism>